<dbReference type="InterPro" id="IPR000719">
    <property type="entry name" value="Prot_kinase_dom"/>
</dbReference>
<dbReference type="Pfam" id="PF00069">
    <property type="entry name" value="Pkinase"/>
    <property type="match status" value="1"/>
</dbReference>
<dbReference type="Gene3D" id="1.10.510.10">
    <property type="entry name" value="Transferase(Phosphotransferase) domain 1"/>
    <property type="match status" value="1"/>
</dbReference>
<dbReference type="GO" id="GO:0004708">
    <property type="term" value="F:MAP kinase kinase activity"/>
    <property type="evidence" value="ECO:0007669"/>
    <property type="project" value="UniProtKB-EC"/>
</dbReference>
<dbReference type="EC" id="2.7.12.2" evidence="6"/>
<dbReference type="PROSITE" id="PS50011">
    <property type="entry name" value="PROTEIN_KINASE_DOM"/>
    <property type="match status" value="1"/>
</dbReference>
<keyword evidence="4" id="KW-0067">ATP-binding</keyword>
<evidence type="ECO:0000256" key="1">
    <source>
        <dbReference type="ARBA" id="ARBA00022679"/>
    </source>
</evidence>
<dbReference type="SUPFAM" id="SSF56112">
    <property type="entry name" value="Protein kinase-like (PK-like)"/>
    <property type="match status" value="1"/>
</dbReference>
<reference evidence="8 9" key="2">
    <citation type="submission" date="2018-11" db="EMBL/GenBank/DDBJ databases">
        <authorList>
            <consortium name="Pathogen Informatics"/>
        </authorList>
    </citation>
    <scope>NUCLEOTIDE SEQUENCE [LARGE SCALE GENOMIC DNA]</scope>
</reference>
<keyword evidence="1" id="KW-0808">Transferase</keyword>
<dbReference type="InterPro" id="IPR011009">
    <property type="entry name" value="Kinase-like_dom_sf"/>
</dbReference>
<proteinExistence type="inferred from homology"/>
<evidence type="ECO:0000256" key="6">
    <source>
        <dbReference type="ARBA" id="ARBA00038999"/>
    </source>
</evidence>
<name>A0A0R3X9H8_HYDTA</name>
<evidence type="ECO:0000256" key="4">
    <source>
        <dbReference type="ARBA" id="ARBA00022840"/>
    </source>
</evidence>
<sequence>MDGGSLDMVLKHAGRMPEPIVSRILYAVLCGLEYLRKQLSMIHRRVAYHLAFTFLVTSRHNRSRDVKPSNILMRRNGEIKLCDFGASGKLIDSVAHSFVGSRSYMAPERISGQSYSTSSDVWSLGLTLIELATGRYPIPAIENETQYYTGFSNDRQTNLKEHIDAAREGRKLPPVTTSEQLPLSIFELLVLIVEQPLPRLPRTCFSDDFIDLVASCLRTESVERPSLEVLQHHAFVTTVAGLVPAGANRRSSIRFRDVSTTATASNTPGGSQDTNVDLNMDDIAFYLSHILPPHDGIG</sequence>
<dbReference type="AlphaFoldDB" id="A0A0R3X9H8"/>
<reference evidence="10" key="1">
    <citation type="submission" date="2017-02" db="UniProtKB">
        <authorList>
            <consortium name="WormBaseParasite"/>
        </authorList>
    </citation>
    <scope>IDENTIFICATION</scope>
</reference>
<evidence type="ECO:0000256" key="3">
    <source>
        <dbReference type="ARBA" id="ARBA00022777"/>
    </source>
</evidence>
<evidence type="ECO:0000313" key="8">
    <source>
        <dbReference type="EMBL" id="VDM35168.1"/>
    </source>
</evidence>
<dbReference type="OrthoDB" id="10252354at2759"/>
<feature type="domain" description="Protein kinase" evidence="7">
    <location>
        <begin position="1"/>
        <end position="236"/>
    </location>
</feature>
<dbReference type="EMBL" id="UYWX01021405">
    <property type="protein sequence ID" value="VDM35168.1"/>
    <property type="molecule type" value="Genomic_DNA"/>
</dbReference>
<dbReference type="STRING" id="6205.A0A0R3X9H8"/>
<organism evidence="10">
    <name type="scientific">Hydatigena taeniaeformis</name>
    <name type="common">Feline tapeworm</name>
    <name type="synonym">Taenia taeniaeformis</name>
    <dbReference type="NCBI Taxonomy" id="6205"/>
    <lineage>
        <taxon>Eukaryota</taxon>
        <taxon>Metazoa</taxon>
        <taxon>Spiralia</taxon>
        <taxon>Lophotrochozoa</taxon>
        <taxon>Platyhelminthes</taxon>
        <taxon>Cestoda</taxon>
        <taxon>Eucestoda</taxon>
        <taxon>Cyclophyllidea</taxon>
        <taxon>Taeniidae</taxon>
        <taxon>Hydatigera</taxon>
    </lineage>
</organism>
<dbReference type="SMART" id="SM00220">
    <property type="entry name" value="S_TKc"/>
    <property type="match status" value="1"/>
</dbReference>
<dbReference type="Proteomes" id="UP000274429">
    <property type="component" value="Unassembled WGS sequence"/>
</dbReference>
<keyword evidence="3" id="KW-0418">Kinase</keyword>
<evidence type="ECO:0000256" key="5">
    <source>
        <dbReference type="ARBA" id="ARBA00038035"/>
    </source>
</evidence>
<accession>A0A0R3X9H8</accession>
<evidence type="ECO:0000313" key="9">
    <source>
        <dbReference type="Proteomes" id="UP000274429"/>
    </source>
</evidence>
<dbReference type="PANTHER" id="PTHR48013">
    <property type="entry name" value="DUAL SPECIFICITY MITOGEN-ACTIVATED PROTEIN KINASE KINASE 5-RELATED"/>
    <property type="match status" value="1"/>
</dbReference>
<dbReference type="PANTHER" id="PTHR48013:SF31">
    <property type="entry name" value="DUAL SPECIFICITY MITOGEN-ACTIVATED PROTEIN KINASE KINASE DSOR1"/>
    <property type="match status" value="1"/>
</dbReference>
<evidence type="ECO:0000259" key="7">
    <source>
        <dbReference type="PROSITE" id="PS50011"/>
    </source>
</evidence>
<evidence type="ECO:0000256" key="2">
    <source>
        <dbReference type="ARBA" id="ARBA00022741"/>
    </source>
</evidence>
<keyword evidence="9" id="KW-1185">Reference proteome</keyword>
<comment type="similarity">
    <text evidence="5">Belongs to the protein kinase superfamily. STE Ser/Thr protein kinase family. MAP kinase kinase subfamily.</text>
</comment>
<protein>
    <recommendedName>
        <fullName evidence="6">mitogen-activated protein kinase kinase</fullName>
        <ecNumber evidence="6">2.7.12.2</ecNumber>
    </recommendedName>
</protein>
<gene>
    <name evidence="8" type="ORF">TTAC_LOCUS10188</name>
</gene>
<keyword evidence="2" id="KW-0547">Nucleotide-binding</keyword>
<dbReference type="WBParaSite" id="TTAC_0001020301-mRNA-1">
    <property type="protein sequence ID" value="TTAC_0001020301-mRNA-1"/>
    <property type="gene ID" value="TTAC_0001020301"/>
</dbReference>
<evidence type="ECO:0000313" key="10">
    <source>
        <dbReference type="WBParaSite" id="TTAC_0001020301-mRNA-1"/>
    </source>
</evidence>
<dbReference type="GO" id="GO:0005524">
    <property type="term" value="F:ATP binding"/>
    <property type="evidence" value="ECO:0007669"/>
    <property type="project" value="UniProtKB-KW"/>
</dbReference>